<sequence length="469" mass="52380">MRSFPHGRALALALTLYPTDAAVEDFYCGREPGFAEVNTYLNGVFLDPSTGSSGSSLGGRLLENIERVDAYLQAFGFRVGAGVVGWANLFEPFQGCPLPFISLEMAYAMRIWNGTDGFPYGLRALSRPPSTSHWAKALALTVSWHTWANAATRSAPVELAELTGRLCSQLSKLLGLEEMAQIALLALKWRQASLAQLLGCEHGSSSPGWSWLETKEQSFEAFWAELGDALRRSPTLQMPWSSGIDPYMLKLVMHELQISARHRTQEAELYLEFGVYQGESLNFIARHLRALPYSAARSPRVVHGFDSFRGLPTAWRDGSEIPGALSFGRNSFALDQLPEVEDNVRLVPGWFNETIPAFRAGLEAAGGATIRLLHIDCDLYESAVEVLFGLAPFLRAGSILVFDELVNFPYFEQQELRAFYEFLQTHPWKLRVLHAPWFFLTSTDRFAELFRKDGLSEVHMLQAAAFELL</sequence>
<dbReference type="PANTHER" id="PTHR40036">
    <property type="entry name" value="MACROCIN O-METHYLTRANSFERASE"/>
    <property type="match status" value="1"/>
</dbReference>
<dbReference type="InterPro" id="IPR008884">
    <property type="entry name" value="TylF_MeTrfase"/>
</dbReference>
<accession>A0ABP0K7B2</accession>
<evidence type="ECO:0000313" key="3">
    <source>
        <dbReference type="Proteomes" id="UP001642484"/>
    </source>
</evidence>
<dbReference type="EMBL" id="CAXAMN010007691">
    <property type="protein sequence ID" value="CAK9022431.1"/>
    <property type="molecule type" value="Genomic_DNA"/>
</dbReference>
<reference evidence="2 3" key="1">
    <citation type="submission" date="2024-02" db="EMBL/GenBank/DDBJ databases">
        <authorList>
            <person name="Chen Y."/>
            <person name="Shah S."/>
            <person name="Dougan E. K."/>
            <person name="Thang M."/>
            <person name="Chan C."/>
        </authorList>
    </citation>
    <scope>NUCLEOTIDE SEQUENCE [LARGE SCALE GENOMIC DNA]</scope>
</reference>
<feature type="signal peptide" evidence="1">
    <location>
        <begin position="1"/>
        <end position="21"/>
    </location>
</feature>
<dbReference type="Pfam" id="PF13578">
    <property type="entry name" value="Methyltransf_24"/>
    <property type="match status" value="1"/>
</dbReference>
<protein>
    <submittedName>
        <fullName evidence="2">Uncharacterized protein</fullName>
    </submittedName>
</protein>
<keyword evidence="3" id="KW-1185">Reference proteome</keyword>
<comment type="caution">
    <text evidence="2">The sequence shown here is derived from an EMBL/GenBank/DDBJ whole genome shotgun (WGS) entry which is preliminary data.</text>
</comment>
<dbReference type="Proteomes" id="UP001642484">
    <property type="component" value="Unassembled WGS sequence"/>
</dbReference>
<gene>
    <name evidence="2" type="ORF">CCMP2556_LOCUS14828</name>
</gene>
<evidence type="ECO:0000313" key="2">
    <source>
        <dbReference type="EMBL" id="CAK9022431.1"/>
    </source>
</evidence>
<evidence type="ECO:0000256" key="1">
    <source>
        <dbReference type="SAM" id="SignalP"/>
    </source>
</evidence>
<organism evidence="2 3">
    <name type="scientific">Durusdinium trenchii</name>
    <dbReference type="NCBI Taxonomy" id="1381693"/>
    <lineage>
        <taxon>Eukaryota</taxon>
        <taxon>Sar</taxon>
        <taxon>Alveolata</taxon>
        <taxon>Dinophyceae</taxon>
        <taxon>Suessiales</taxon>
        <taxon>Symbiodiniaceae</taxon>
        <taxon>Durusdinium</taxon>
    </lineage>
</organism>
<dbReference type="Gene3D" id="3.40.50.150">
    <property type="entry name" value="Vaccinia Virus protein VP39"/>
    <property type="match status" value="1"/>
</dbReference>
<keyword evidence="1" id="KW-0732">Signal</keyword>
<proteinExistence type="predicted"/>
<feature type="chain" id="PRO_5045868019" evidence="1">
    <location>
        <begin position="22"/>
        <end position="469"/>
    </location>
</feature>
<dbReference type="SUPFAM" id="SSF53335">
    <property type="entry name" value="S-adenosyl-L-methionine-dependent methyltransferases"/>
    <property type="match status" value="1"/>
</dbReference>
<dbReference type="PANTHER" id="PTHR40036:SF1">
    <property type="entry name" value="MACROCIN O-METHYLTRANSFERASE"/>
    <property type="match status" value="1"/>
</dbReference>
<dbReference type="InterPro" id="IPR029063">
    <property type="entry name" value="SAM-dependent_MTases_sf"/>
</dbReference>
<name>A0ABP0K7B2_9DINO</name>